<dbReference type="Gene3D" id="1.20.1530.20">
    <property type="match status" value="1"/>
</dbReference>
<dbReference type="STRING" id="983917.RGE_02890"/>
<feature type="transmembrane region" description="Helical" evidence="5">
    <location>
        <begin position="233"/>
        <end position="264"/>
    </location>
</feature>
<feature type="transmembrane region" description="Helical" evidence="5">
    <location>
        <begin position="71"/>
        <end position="88"/>
    </location>
</feature>
<evidence type="ECO:0000256" key="5">
    <source>
        <dbReference type="SAM" id="Phobius"/>
    </source>
</evidence>
<dbReference type="PANTHER" id="PTHR43021">
    <property type="entry name" value="NA(+)/H(+) ANTIPORTER-RELATED"/>
    <property type="match status" value="1"/>
</dbReference>
<feature type="transmembrane region" description="Helical" evidence="5">
    <location>
        <begin position="47"/>
        <end position="65"/>
    </location>
</feature>
<evidence type="ECO:0000313" key="8">
    <source>
        <dbReference type="Proteomes" id="UP000007883"/>
    </source>
</evidence>
<dbReference type="eggNOG" id="COG0475">
    <property type="taxonomic scope" value="Bacteria"/>
</dbReference>
<keyword evidence="4 5" id="KW-0472">Membrane</keyword>
<dbReference type="KEGG" id="rge:RGE_02890"/>
<feature type="transmembrane region" description="Helical" evidence="5">
    <location>
        <begin position="284"/>
        <end position="314"/>
    </location>
</feature>
<proteinExistence type="predicted"/>
<feature type="domain" description="Cation/H+ exchanger transmembrane" evidence="6">
    <location>
        <begin position="32"/>
        <end position="388"/>
    </location>
</feature>
<evidence type="ECO:0000259" key="6">
    <source>
        <dbReference type="Pfam" id="PF00999"/>
    </source>
</evidence>
<protein>
    <submittedName>
        <fullName evidence="7">Sodium/hydrogen exchanger family protein</fullName>
    </submittedName>
</protein>
<feature type="transmembrane region" description="Helical" evidence="5">
    <location>
        <begin position="162"/>
        <end position="180"/>
    </location>
</feature>
<dbReference type="AlphaFoldDB" id="I0HKU7"/>
<feature type="transmembrane region" description="Helical" evidence="5">
    <location>
        <begin position="129"/>
        <end position="150"/>
    </location>
</feature>
<gene>
    <name evidence="7" type="ordered locus">RGE_02890</name>
</gene>
<reference evidence="7 8" key="1">
    <citation type="journal article" date="2012" name="J. Bacteriol.">
        <title>Complete genome sequence of phototrophic betaproteobacterium Rubrivivax gelatinosus IL144.</title>
        <authorList>
            <person name="Nagashima S."/>
            <person name="Kamimura A."/>
            <person name="Shimizu T."/>
            <person name="Nakamura-isaki S."/>
            <person name="Aono E."/>
            <person name="Sakamoto K."/>
            <person name="Ichikawa N."/>
            <person name="Nakazawa H."/>
            <person name="Sekine M."/>
            <person name="Yamazaki S."/>
            <person name="Fujita N."/>
            <person name="Shimada K."/>
            <person name="Hanada S."/>
            <person name="Nagashima K.V.P."/>
        </authorList>
    </citation>
    <scope>NUCLEOTIDE SEQUENCE [LARGE SCALE GENOMIC DNA]</scope>
    <source>
        <strain evidence="8">NBRC 100245 / IL144</strain>
    </source>
</reference>
<name>I0HKU7_RUBGI</name>
<dbReference type="InterPro" id="IPR006153">
    <property type="entry name" value="Cation/H_exchanger_TM"/>
</dbReference>
<feature type="transmembrane region" description="Helical" evidence="5">
    <location>
        <begin position="369"/>
        <end position="389"/>
    </location>
</feature>
<dbReference type="HOGENOM" id="CLU_031031_3_0_4"/>
<feature type="transmembrane region" description="Helical" evidence="5">
    <location>
        <begin position="200"/>
        <end position="221"/>
    </location>
</feature>
<accession>I0HKU7</accession>
<feature type="transmembrane region" description="Helical" evidence="5">
    <location>
        <begin position="20"/>
        <end position="35"/>
    </location>
</feature>
<dbReference type="InterPro" id="IPR038770">
    <property type="entry name" value="Na+/solute_symporter_sf"/>
</dbReference>
<keyword evidence="2 5" id="KW-0812">Transmembrane</keyword>
<evidence type="ECO:0000256" key="4">
    <source>
        <dbReference type="ARBA" id="ARBA00023136"/>
    </source>
</evidence>
<evidence type="ECO:0000313" key="7">
    <source>
        <dbReference type="EMBL" id="BAL93634.1"/>
    </source>
</evidence>
<dbReference type="GO" id="GO:0015297">
    <property type="term" value="F:antiporter activity"/>
    <property type="evidence" value="ECO:0007669"/>
    <property type="project" value="InterPro"/>
</dbReference>
<keyword evidence="8" id="KW-1185">Reference proteome</keyword>
<dbReference type="Pfam" id="PF00999">
    <property type="entry name" value="Na_H_Exchanger"/>
    <property type="match status" value="1"/>
</dbReference>
<dbReference type="RefSeq" id="WP_014426523.1">
    <property type="nucleotide sequence ID" value="NC_017075.1"/>
</dbReference>
<dbReference type="Proteomes" id="UP000007883">
    <property type="component" value="Chromosome"/>
</dbReference>
<dbReference type="GO" id="GO:0016020">
    <property type="term" value="C:membrane"/>
    <property type="evidence" value="ECO:0007669"/>
    <property type="project" value="UniProtKB-SubCell"/>
</dbReference>
<dbReference type="GO" id="GO:1902600">
    <property type="term" value="P:proton transmembrane transport"/>
    <property type="evidence" value="ECO:0007669"/>
    <property type="project" value="InterPro"/>
</dbReference>
<evidence type="ECO:0000256" key="1">
    <source>
        <dbReference type="ARBA" id="ARBA00004141"/>
    </source>
</evidence>
<organism evidence="7 8">
    <name type="scientific">Rubrivivax gelatinosus (strain NBRC 100245 / IL144)</name>
    <dbReference type="NCBI Taxonomy" id="983917"/>
    <lineage>
        <taxon>Bacteria</taxon>
        <taxon>Pseudomonadati</taxon>
        <taxon>Pseudomonadota</taxon>
        <taxon>Betaproteobacteria</taxon>
        <taxon>Burkholderiales</taxon>
        <taxon>Sphaerotilaceae</taxon>
        <taxon>Rubrivivax</taxon>
    </lineage>
</organism>
<evidence type="ECO:0000256" key="2">
    <source>
        <dbReference type="ARBA" id="ARBA00022692"/>
    </source>
</evidence>
<dbReference type="PANTHER" id="PTHR43021:SF2">
    <property type="entry name" value="CATION_H+ EXCHANGER DOMAIN-CONTAINING PROTEIN"/>
    <property type="match status" value="1"/>
</dbReference>
<sequence length="414" mass="43175">MLEDIAGYLQIESWPLVPQMPFWGALALVAGALLGEGVRRAFGVPRIVGYSAVGLVIGLGGWGGGVLHGPARLVVDLALALLLFELGSRVRLRWLQANPALLATSALEAFASLAAIYLALRAFGQPVNVALACATLGTCASGAVIARVAGELKSAGQVTERMIVLTALNTLLAVLAHKLVIGWLHLDVGGDWVRAVSQPLWAFGGSVLLAALLSRLVAWVARRLDLRDENAALLLLGMIVLALTVAQLLNLSTLLVPLLAGVLLRNSTERPWVWPRHFGTAGGVLVLMLFVVVGSVVTLDALLVGGGLAVVLLLARGIAKTASVFAFARWSGIGLRQAAGLSLALTPLSGTVLVLLTDLQLTHPGFAPAVVPIVLSAIAFMELLGPLAVQAGLRLAGEHRPEPSWRAPQAEVAA</sequence>
<feature type="transmembrane region" description="Helical" evidence="5">
    <location>
        <begin position="100"/>
        <end position="123"/>
    </location>
</feature>
<evidence type="ECO:0000256" key="3">
    <source>
        <dbReference type="ARBA" id="ARBA00022989"/>
    </source>
</evidence>
<comment type="subcellular location">
    <subcellularLocation>
        <location evidence="1">Membrane</location>
        <topology evidence="1">Multi-pass membrane protein</topology>
    </subcellularLocation>
</comment>
<dbReference type="EMBL" id="AP012320">
    <property type="protein sequence ID" value="BAL93634.1"/>
    <property type="molecule type" value="Genomic_DNA"/>
</dbReference>
<feature type="transmembrane region" description="Helical" evidence="5">
    <location>
        <begin position="335"/>
        <end position="357"/>
    </location>
</feature>
<dbReference type="PATRIC" id="fig|983917.3.peg.285"/>
<keyword evidence="3 5" id="KW-1133">Transmembrane helix</keyword>